<sequence>MSLAARLAALGTATIGEVASEARAIDLPLRALAPAAMAGPAITVRCRPGDNLALHRAIAAATAGDVLVVDYGGSVASGPFGEIMALACQLRGIAGMVIDGSVRDSTRIAALGFPVFCRGLNIRGTTKQDRGDVGAPVTLGGMLVRQGDFVIADADAIIVLPAGQAEAAATAGEARVAREDAMMDRLRAGETTLQILGLNEGDER</sequence>
<gene>
    <name evidence="5" type="ORF">ABUE31_21975</name>
</gene>
<evidence type="ECO:0000256" key="3">
    <source>
        <dbReference type="ARBA" id="ARBA00029596"/>
    </source>
</evidence>
<evidence type="ECO:0000256" key="2">
    <source>
        <dbReference type="ARBA" id="ARBA00016549"/>
    </source>
</evidence>
<keyword evidence="6" id="KW-1185">Reference proteome</keyword>
<dbReference type="EMBL" id="JBFOCI010000010">
    <property type="protein sequence ID" value="MEW9808668.1"/>
    <property type="molecule type" value="Genomic_DNA"/>
</dbReference>
<accession>A0ABV3R7C9</accession>
<dbReference type="Proteomes" id="UP001556196">
    <property type="component" value="Unassembled WGS sequence"/>
</dbReference>
<evidence type="ECO:0000313" key="5">
    <source>
        <dbReference type="EMBL" id="MEW9808668.1"/>
    </source>
</evidence>
<reference evidence="5 6" key="1">
    <citation type="submission" date="2024-06" db="EMBL/GenBank/DDBJ databases">
        <authorList>
            <person name="Tuo L."/>
        </authorList>
    </citation>
    <scope>NUCLEOTIDE SEQUENCE [LARGE SCALE GENOMIC DNA]</scope>
    <source>
        <strain evidence="5 6">ZMM04-5</strain>
    </source>
</reference>
<dbReference type="InterPro" id="IPR005493">
    <property type="entry name" value="RraA/RraA-like"/>
</dbReference>
<evidence type="ECO:0000256" key="4">
    <source>
        <dbReference type="ARBA" id="ARBA00030169"/>
    </source>
</evidence>
<dbReference type="PANTHER" id="PTHR33254:SF4">
    <property type="entry name" value="4-HYDROXY-4-METHYL-2-OXOGLUTARATE ALDOLASE 3-RELATED"/>
    <property type="match status" value="1"/>
</dbReference>
<comment type="cofactor">
    <cofactor evidence="1">
        <name>a divalent metal cation</name>
        <dbReference type="ChEBI" id="CHEBI:60240"/>
    </cofactor>
</comment>
<dbReference type="PANTHER" id="PTHR33254">
    <property type="entry name" value="4-HYDROXY-4-METHYL-2-OXOGLUTARATE ALDOLASE 3-RELATED"/>
    <property type="match status" value="1"/>
</dbReference>
<evidence type="ECO:0000313" key="6">
    <source>
        <dbReference type="Proteomes" id="UP001556196"/>
    </source>
</evidence>
<name>A0ABV3R7C9_9HYPH</name>
<dbReference type="Gene3D" id="3.50.30.40">
    <property type="entry name" value="Ribonuclease E inhibitor RraA/RraA-like"/>
    <property type="match status" value="1"/>
</dbReference>
<protein>
    <recommendedName>
        <fullName evidence="2">Putative 4-hydroxy-4-methyl-2-oxoglutarate aldolase</fullName>
    </recommendedName>
    <alternativeName>
        <fullName evidence="3">Regulator of ribonuclease activity homolog</fullName>
    </alternativeName>
    <alternativeName>
        <fullName evidence="4">RraA-like protein</fullName>
    </alternativeName>
</protein>
<dbReference type="RefSeq" id="WP_367725906.1">
    <property type="nucleotide sequence ID" value="NZ_JBFOCI010000010.1"/>
</dbReference>
<comment type="caution">
    <text evidence="5">The sequence shown here is derived from an EMBL/GenBank/DDBJ whole genome shotgun (WGS) entry which is preliminary data.</text>
</comment>
<proteinExistence type="predicted"/>
<dbReference type="Pfam" id="PF03737">
    <property type="entry name" value="RraA-like"/>
    <property type="match status" value="1"/>
</dbReference>
<organism evidence="5 6">
    <name type="scientific">Mesorhizobium marinum</name>
    <dbReference type="NCBI Taxonomy" id="3228790"/>
    <lineage>
        <taxon>Bacteria</taxon>
        <taxon>Pseudomonadati</taxon>
        <taxon>Pseudomonadota</taxon>
        <taxon>Alphaproteobacteria</taxon>
        <taxon>Hyphomicrobiales</taxon>
        <taxon>Phyllobacteriaceae</taxon>
        <taxon>Mesorhizobium</taxon>
    </lineage>
</organism>
<evidence type="ECO:0000256" key="1">
    <source>
        <dbReference type="ARBA" id="ARBA00001968"/>
    </source>
</evidence>
<dbReference type="InterPro" id="IPR036704">
    <property type="entry name" value="RraA/RraA-like_sf"/>
</dbReference>
<dbReference type="CDD" id="cd16841">
    <property type="entry name" value="RraA_family"/>
    <property type="match status" value="1"/>
</dbReference>
<dbReference type="SUPFAM" id="SSF89562">
    <property type="entry name" value="RraA-like"/>
    <property type="match status" value="1"/>
</dbReference>